<proteinExistence type="predicted"/>
<protein>
    <submittedName>
        <fullName evidence="2">CHAT domain-containing protein</fullName>
    </submittedName>
</protein>
<dbReference type="Pfam" id="PF12770">
    <property type="entry name" value="CHAT"/>
    <property type="match status" value="1"/>
</dbReference>
<evidence type="ECO:0000259" key="1">
    <source>
        <dbReference type="Pfam" id="PF12770"/>
    </source>
</evidence>
<name>A0A9P6CCG1_9AGAR</name>
<evidence type="ECO:0000313" key="3">
    <source>
        <dbReference type="Proteomes" id="UP000807353"/>
    </source>
</evidence>
<dbReference type="Proteomes" id="UP000807353">
    <property type="component" value="Unassembled WGS sequence"/>
</dbReference>
<sequence>LGIVYGDLYRRVNDLDNLEASIKYKTLAVNATPERHPEIAMRLQSLAVSYMDKYKRSMDIKDLEIHLESANQLYKSAIQSPTASPQDVWSASIAFTNQEHIFPPQDILEAYTAAFNILPSLIWLGSSLGNRHNMLIRSNVSTFVSKAVKFSLHELNLSLAVKFLEQGLSTTHKQNLQLKDDHAMLQAHLPILSQKLHNISAQLQGSSHLSNSSVSYHALANERQQLIIDIRKNPKFEDFLLPPEYAKLSLAAKNGPVILLNYNPEQTDIILIIKPKFPPSHLSLLHVKSSNIQENQQILKSALAMLKIHARNKEDRKNSKIDTDPKVAWNLLKTVTDWLWACIVKPIFDVLAEHEVCGGRLWWCPSGPFTYLPLHAAAPTKSRFIQSYIPTLDTLIQAYSEKTPDVGNSILTAIGVSKTLYMPPDGIWADIPSVEEELGKVTGLFGGKSYKLQGPEVSANRVVEAIQSSSWLHLACHGEQDPVDPLQSGLILYEEKLNLGQILDINLPKAKFVYLSACETAMGDGQLANEAMHLAGGFLSAGFLGAIGTLWSMGDSDGPEVAEIVYKTILGESNTPDVNMAAEGLHVAVQKLRKAGVPRYRWMPFVHFGV</sequence>
<evidence type="ECO:0000313" key="2">
    <source>
        <dbReference type="EMBL" id="KAF9455993.1"/>
    </source>
</evidence>
<gene>
    <name evidence="2" type="ORF">BDZ94DRAFT_1178739</name>
</gene>
<reference evidence="2" key="1">
    <citation type="submission" date="2020-11" db="EMBL/GenBank/DDBJ databases">
        <authorList>
            <consortium name="DOE Joint Genome Institute"/>
            <person name="Ahrendt S."/>
            <person name="Riley R."/>
            <person name="Andreopoulos W."/>
            <person name="Labutti K."/>
            <person name="Pangilinan J."/>
            <person name="Ruiz-Duenas F.J."/>
            <person name="Barrasa J.M."/>
            <person name="Sanchez-Garcia M."/>
            <person name="Camarero S."/>
            <person name="Miyauchi S."/>
            <person name="Serrano A."/>
            <person name="Linde D."/>
            <person name="Babiker R."/>
            <person name="Drula E."/>
            <person name="Ayuso-Fernandez I."/>
            <person name="Pacheco R."/>
            <person name="Padilla G."/>
            <person name="Ferreira P."/>
            <person name="Barriuso J."/>
            <person name="Kellner H."/>
            <person name="Castanera R."/>
            <person name="Alfaro M."/>
            <person name="Ramirez L."/>
            <person name="Pisabarro A.G."/>
            <person name="Kuo A."/>
            <person name="Tritt A."/>
            <person name="Lipzen A."/>
            <person name="He G."/>
            <person name="Yan M."/>
            <person name="Ng V."/>
            <person name="Cullen D."/>
            <person name="Martin F."/>
            <person name="Rosso M.-N."/>
            <person name="Henrissat B."/>
            <person name="Hibbett D."/>
            <person name="Martinez A.T."/>
            <person name="Grigoriev I.V."/>
        </authorList>
    </citation>
    <scope>NUCLEOTIDE SEQUENCE</scope>
    <source>
        <strain evidence="2">CBS 247.69</strain>
    </source>
</reference>
<comment type="caution">
    <text evidence="2">The sequence shown here is derived from an EMBL/GenBank/DDBJ whole genome shotgun (WGS) entry which is preliminary data.</text>
</comment>
<feature type="non-terminal residue" evidence="2">
    <location>
        <position position="1"/>
    </location>
</feature>
<accession>A0A9P6CCG1</accession>
<dbReference type="AlphaFoldDB" id="A0A9P6CCG1"/>
<dbReference type="OrthoDB" id="9991317at2759"/>
<keyword evidence="3" id="KW-1185">Reference proteome</keyword>
<organism evidence="2 3">
    <name type="scientific">Collybia nuda</name>
    <dbReference type="NCBI Taxonomy" id="64659"/>
    <lineage>
        <taxon>Eukaryota</taxon>
        <taxon>Fungi</taxon>
        <taxon>Dikarya</taxon>
        <taxon>Basidiomycota</taxon>
        <taxon>Agaricomycotina</taxon>
        <taxon>Agaricomycetes</taxon>
        <taxon>Agaricomycetidae</taxon>
        <taxon>Agaricales</taxon>
        <taxon>Tricholomatineae</taxon>
        <taxon>Clitocybaceae</taxon>
        <taxon>Collybia</taxon>
    </lineage>
</organism>
<feature type="domain" description="CHAT" evidence="1">
    <location>
        <begin position="338"/>
        <end position="609"/>
    </location>
</feature>
<dbReference type="InterPro" id="IPR024983">
    <property type="entry name" value="CHAT_dom"/>
</dbReference>
<dbReference type="EMBL" id="MU150479">
    <property type="protein sequence ID" value="KAF9455993.1"/>
    <property type="molecule type" value="Genomic_DNA"/>
</dbReference>